<organism evidence="1">
    <name type="scientific">marine metagenome</name>
    <dbReference type="NCBI Taxonomy" id="408172"/>
    <lineage>
        <taxon>unclassified sequences</taxon>
        <taxon>metagenomes</taxon>
        <taxon>ecological metagenomes</taxon>
    </lineage>
</organism>
<feature type="non-terminal residue" evidence="1">
    <location>
        <position position="1"/>
    </location>
</feature>
<reference evidence="1" key="1">
    <citation type="submission" date="2018-05" db="EMBL/GenBank/DDBJ databases">
        <authorList>
            <person name="Lanie J.A."/>
            <person name="Ng W.-L."/>
            <person name="Kazmierczak K.M."/>
            <person name="Andrzejewski T.M."/>
            <person name="Davidsen T.M."/>
            <person name="Wayne K.J."/>
            <person name="Tettelin H."/>
            <person name="Glass J.I."/>
            <person name="Rusch D."/>
            <person name="Podicherti R."/>
            <person name="Tsui H.-C.T."/>
            <person name="Winkler M.E."/>
        </authorList>
    </citation>
    <scope>NUCLEOTIDE SEQUENCE</scope>
</reference>
<name>A0A382XW21_9ZZZZ</name>
<sequence length="153" mass="17972">KCARDLASCLGYASSLRETIADSHEDRANSDVAETYESYEDFEEYIRECSHLEYVYVWDTHEDRWMVATWETTKKKVHNGTCFDYEFESHWNGFEDLVTVYIREGWETVRRMRKLAEEGSTSDYAMYADELEETVTKWNRIGIAKVAEEAMAA</sequence>
<gene>
    <name evidence="1" type="ORF">METZ01_LOCUS428151</name>
</gene>
<dbReference type="AlphaFoldDB" id="A0A382XW21"/>
<evidence type="ECO:0000313" key="1">
    <source>
        <dbReference type="EMBL" id="SVD75297.1"/>
    </source>
</evidence>
<dbReference type="EMBL" id="UINC01170980">
    <property type="protein sequence ID" value="SVD75297.1"/>
    <property type="molecule type" value="Genomic_DNA"/>
</dbReference>
<proteinExistence type="predicted"/>
<protein>
    <submittedName>
        <fullName evidence="1">Uncharacterized protein</fullName>
    </submittedName>
</protein>
<accession>A0A382XW21</accession>